<dbReference type="AlphaFoldDB" id="A0A1B0AGJ5"/>
<dbReference type="Proteomes" id="UP000092445">
    <property type="component" value="Unassembled WGS sequence"/>
</dbReference>
<dbReference type="GO" id="GO:0005549">
    <property type="term" value="F:odorant binding"/>
    <property type="evidence" value="ECO:0007669"/>
    <property type="project" value="InterPro"/>
</dbReference>
<dbReference type="EnsemblMetazoa" id="GPAI045033-RA">
    <property type="protein sequence ID" value="GPAI045033-PA"/>
    <property type="gene ID" value="GPAI045033"/>
</dbReference>
<keyword evidence="3" id="KW-1185">Reference proteome</keyword>
<keyword evidence="1" id="KW-0732">Signal</keyword>
<evidence type="ECO:0000313" key="2">
    <source>
        <dbReference type="EnsemblMetazoa" id="GPAI045033-PA"/>
    </source>
</evidence>
<dbReference type="InterPro" id="IPR036728">
    <property type="entry name" value="PBP_GOBP_sf"/>
</dbReference>
<dbReference type="VEuPathDB" id="VectorBase:GPAI045033"/>
<feature type="signal peptide" evidence="1">
    <location>
        <begin position="1"/>
        <end position="19"/>
    </location>
</feature>
<organism evidence="2 3">
    <name type="scientific">Glossina pallidipes</name>
    <name type="common">Tsetse fly</name>
    <dbReference type="NCBI Taxonomy" id="7398"/>
    <lineage>
        <taxon>Eukaryota</taxon>
        <taxon>Metazoa</taxon>
        <taxon>Ecdysozoa</taxon>
        <taxon>Arthropoda</taxon>
        <taxon>Hexapoda</taxon>
        <taxon>Insecta</taxon>
        <taxon>Pterygota</taxon>
        <taxon>Neoptera</taxon>
        <taxon>Endopterygota</taxon>
        <taxon>Diptera</taxon>
        <taxon>Brachycera</taxon>
        <taxon>Muscomorpha</taxon>
        <taxon>Hippoboscoidea</taxon>
        <taxon>Glossinidae</taxon>
        <taxon>Glossina</taxon>
    </lineage>
</organism>
<feature type="chain" id="PRO_5017812009" evidence="1">
    <location>
        <begin position="20"/>
        <end position="261"/>
    </location>
</feature>
<protein>
    <submittedName>
        <fullName evidence="2">Uncharacterized protein</fullName>
    </submittedName>
</protein>
<sequence>MRFTLFLIVFIFSRREASALNETSRFALKESNVRFAQMRCAEKYPDARPFPNYPDTPANHCYVYCLFYKLGLIDLRSRDLDVQKKLQDVCEDFGFEIVKSLPKPLSGRCQDYYKILVECKHKYRDLFELIFNERSPRTTNEIGESATEICANGLYTANNVDFLVKPELVEQLKYVCIFANFHYLDAYQRVDVEEIMISYGEAQALKQHTREIIEDCAHRANALYRINDYGDMVLTLNTCLRRESSDYSKVFALRDKNSRKY</sequence>
<evidence type="ECO:0000313" key="3">
    <source>
        <dbReference type="Proteomes" id="UP000092445"/>
    </source>
</evidence>
<reference evidence="3" key="1">
    <citation type="submission" date="2014-03" db="EMBL/GenBank/DDBJ databases">
        <authorList>
            <person name="Aksoy S."/>
            <person name="Warren W."/>
            <person name="Wilson R.K."/>
        </authorList>
    </citation>
    <scope>NUCLEOTIDE SEQUENCE [LARGE SCALE GENOMIC DNA]</scope>
    <source>
        <strain evidence="3">IAEA</strain>
    </source>
</reference>
<proteinExistence type="predicted"/>
<accession>A0A1B0AGJ5</accession>
<dbReference type="Gene3D" id="1.10.238.20">
    <property type="entry name" value="Pheromone/general odorant binding protein domain"/>
    <property type="match status" value="2"/>
</dbReference>
<name>A0A1B0AGJ5_GLOPL</name>
<evidence type="ECO:0000256" key="1">
    <source>
        <dbReference type="SAM" id="SignalP"/>
    </source>
</evidence>
<reference evidence="2" key="2">
    <citation type="submission" date="2020-05" db="UniProtKB">
        <authorList>
            <consortium name="EnsemblMetazoa"/>
        </authorList>
    </citation>
    <scope>IDENTIFICATION</scope>
    <source>
        <strain evidence="2">IAEA</strain>
    </source>
</reference>